<feature type="domain" description="Histidine kinase" evidence="10">
    <location>
        <begin position="258"/>
        <end position="494"/>
    </location>
</feature>
<dbReference type="SUPFAM" id="SSF158472">
    <property type="entry name" value="HAMP domain-like"/>
    <property type="match status" value="1"/>
</dbReference>
<dbReference type="Gene3D" id="6.10.340.10">
    <property type="match status" value="1"/>
</dbReference>
<dbReference type="InterPro" id="IPR004358">
    <property type="entry name" value="Sig_transdc_His_kin-like_C"/>
</dbReference>
<keyword evidence="5" id="KW-0808">Transferase</keyword>
<evidence type="ECO:0000256" key="9">
    <source>
        <dbReference type="SAM" id="Phobius"/>
    </source>
</evidence>
<keyword evidence="6" id="KW-0418">Kinase</keyword>
<keyword evidence="13" id="KW-1185">Reference proteome</keyword>
<dbReference type="GO" id="GO:0016020">
    <property type="term" value="C:membrane"/>
    <property type="evidence" value="ECO:0007669"/>
    <property type="project" value="UniProtKB-SubCell"/>
</dbReference>
<dbReference type="Gene3D" id="1.10.287.130">
    <property type="match status" value="1"/>
</dbReference>
<dbReference type="CDD" id="cd00082">
    <property type="entry name" value="HisKA"/>
    <property type="match status" value="1"/>
</dbReference>
<evidence type="ECO:0000259" key="10">
    <source>
        <dbReference type="PROSITE" id="PS50109"/>
    </source>
</evidence>
<evidence type="ECO:0000313" key="13">
    <source>
        <dbReference type="Proteomes" id="UP000067626"/>
    </source>
</evidence>
<dbReference type="Pfam" id="PF02518">
    <property type="entry name" value="HATPase_c"/>
    <property type="match status" value="1"/>
</dbReference>
<dbReference type="Pfam" id="PF00512">
    <property type="entry name" value="HisKA"/>
    <property type="match status" value="1"/>
</dbReference>
<organism evidence="12 13">
    <name type="scientific">Chondromyces crocatus</name>
    <dbReference type="NCBI Taxonomy" id="52"/>
    <lineage>
        <taxon>Bacteria</taxon>
        <taxon>Pseudomonadati</taxon>
        <taxon>Myxococcota</taxon>
        <taxon>Polyangia</taxon>
        <taxon>Polyangiales</taxon>
        <taxon>Polyangiaceae</taxon>
        <taxon>Chondromyces</taxon>
    </lineage>
</organism>
<comment type="subcellular location">
    <subcellularLocation>
        <location evidence="2">Membrane</location>
    </subcellularLocation>
</comment>
<dbReference type="RefSeq" id="WP_050430322.1">
    <property type="nucleotide sequence ID" value="NZ_CP012159.1"/>
</dbReference>
<dbReference type="CDD" id="cd06225">
    <property type="entry name" value="HAMP"/>
    <property type="match status" value="1"/>
</dbReference>
<evidence type="ECO:0000259" key="11">
    <source>
        <dbReference type="PROSITE" id="PS50885"/>
    </source>
</evidence>
<dbReference type="InterPro" id="IPR036097">
    <property type="entry name" value="HisK_dim/P_sf"/>
</dbReference>
<feature type="transmembrane region" description="Helical" evidence="9">
    <location>
        <begin position="7"/>
        <end position="27"/>
    </location>
</feature>
<dbReference type="EC" id="2.7.13.3" evidence="3"/>
<comment type="catalytic activity">
    <reaction evidence="1">
        <text>ATP + protein L-histidine = ADP + protein N-phospho-L-histidine.</text>
        <dbReference type="EC" id="2.7.13.3"/>
    </reaction>
</comment>
<keyword evidence="9" id="KW-0472">Membrane</keyword>
<dbReference type="InterPro" id="IPR003594">
    <property type="entry name" value="HATPase_dom"/>
</dbReference>
<dbReference type="AlphaFoldDB" id="A0A0K1EB03"/>
<dbReference type="SMART" id="SM00388">
    <property type="entry name" value="HisKA"/>
    <property type="match status" value="1"/>
</dbReference>
<evidence type="ECO:0000256" key="4">
    <source>
        <dbReference type="ARBA" id="ARBA00022553"/>
    </source>
</evidence>
<evidence type="ECO:0000256" key="7">
    <source>
        <dbReference type="ARBA" id="ARBA00023012"/>
    </source>
</evidence>
<dbReference type="PRINTS" id="PR00344">
    <property type="entry name" value="BCTRLSENSOR"/>
</dbReference>
<keyword evidence="8" id="KW-0175">Coiled coil</keyword>
<keyword evidence="9" id="KW-0812">Transmembrane</keyword>
<dbReference type="SUPFAM" id="SSF55874">
    <property type="entry name" value="ATPase domain of HSP90 chaperone/DNA topoisomerase II/histidine kinase"/>
    <property type="match status" value="1"/>
</dbReference>
<dbReference type="InterPro" id="IPR005467">
    <property type="entry name" value="His_kinase_dom"/>
</dbReference>
<keyword evidence="9" id="KW-1133">Transmembrane helix</keyword>
<proteinExistence type="predicted"/>
<dbReference type="STRING" id="52.CMC5_021750"/>
<feature type="coiled-coil region" evidence="8">
    <location>
        <begin position="628"/>
        <end position="704"/>
    </location>
</feature>
<dbReference type="Proteomes" id="UP000067626">
    <property type="component" value="Chromosome"/>
</dbReference>
<dbReference type="SMART" id="SM00387">
    <property type="entry name" value="HATPase_c"/>
    <property type="match status" value="1"/>
</dbReference>
<evidence type="ECO:0000256" key="1">
    <source>
        <dbReference type="ARBA" id="ARBA00000085"/>
    </source>
</evidence>
<accession>A0A0K1EB03</accession>
<sequence length="710" mass="76799">MTVVGRITIGVSVALVALVGVTLWLVARVDELARLNVETVEVQVAATDRAAEARRLLDPLESSASKYLVSRDPGYAERVLELETALSRELAALRNLPLDATERVAAAGLHAAFKQHLDDFGVERLHHMTGTADRVDALEASLDAVRQATTELSRSSRRSMAQRSAAALARSEEAANLSFAAAVVALLGSLTVLAFMLRSISRPLRALVAGTRAVSAGDFSVRLDVRSRDELAQLAGSFNAMVDELEQLERLKSAFVSHISHELKTPIVAMIETNQLLLDEVVGPLDERQRRMLDLQLSSARRLEAMISDLLDASAHAAGLRYVYSAHDLCAVVRGAADVLEARSLNLGIHLAIATQDDPIPVLCDADRIAQVVQNLVDNALKVTPRGGSLDVYVDTVDASEIDTDLLGPDDSRPRGRVARIRVRDTGPGFAEDEGRRIFDRFSRGRNAARGSGSGVGLGLAICRDIVSAHRGWIGAFSPTGGGAEFTVVLPLHRKGSTAPPRLLPSLTTALALVVVGLGTLGATGCAEVPIVPRASLPGDALFARGDFTGAGAEYERDAARARFPEERAHAAFGRIMVLLVDDPTDEQGRVRSAVEALSAAHPTSHWARQGRLIVDQLDARARSGQALREEESRREGLQAELQSLALRGDELWYEIADIELRLEEARDERGKLLGELALMRGRLEKLQEEADRARAELDALKRIDLRKRP</sequence>
<gene>
    <name evidence="12" type="ORF">CMC5_021750</name>
</gene>
<dbReference type="Pfam" id="PF00672">
    <property type="entry name" value="HAMP"/>
    <property type="match status" value="1"/>
</dbReference>
<reference evidence="12 13" key="1">
    <citation type="submission" date="2015-07" db="EMBL/GenBank/DDBJ databases">
        <title>Genome analysis of myxobacterium Chondromyces crocatus Cm c5 reveals a high potential for natural compound synthesis and the genetic basis for the loss of fruiting body formation.</title>
        <authorList>
            <person name="Zaburannyi N."/>
            <person name="Bunk B."/>
            <person name="Maier J."/>
            <person name="Overmann J."/>
            <person name="Mueller R."/>
        </authorList>
    </citation>
    <scope>NUCLEOTIDE SEQUENCE [LARGE SCALE GENOMIC DNA]</scope>
    <source>
        <strain evidence="12 13">Cm c5</strain>
    </source>
</reference>
<keyword evidence="4" id="KW-0597">Phosphoprotein</keyword>
<evidence type="ECO:0000256" key="5">
    <source>
        <dbReference type="ARBA" id="ARBA00022679"/>
    </source>
</evidence>
<dbReference type="PANTHER" id="PTHR43711">
    <property type="entry name" value="TWO-COMPONENT HISTIDINE KINASE"/>
    <property type="match status" value="1"/>
</dbReference>
<dbReference type="EMBL" id="CP012159">
    <property type="protein sequence ID" value="AKT38034.1"/>
    <property type="molecule type" value="Genomic_DNA"/>
</dbReference>
<dbReference type="InterPro" id="IPR003661">
    <property type="entry name" value="HisK_dim/P_dom"/>
</dbReference>
<dbReference type="InterPro" id="IPR050736">
    <property type="entry name" value="Sensor_HK_Regulatory"/>
</dbReference>
<dbReference type="PANTHER" id="PTHR43711:SF32">
    <property type="entry name" value="SENSOR-TYPE HISTIDINE KINASE PRRB"/>
    <property type="match status" value="1"/>
</dbReference>
<evidence type="ECO:0000256" key="8">
    <source>
        <dbReference type="SAM" id="Coils"/>
    </source>
</evidence>
<name>A0A0K1EB03_CHOCO</name>
<dbReference type="OrthoDB" id="9812241at2"/>
<dbReference type="SMART" id="SM00304">
    <property type="entry name" value="HAMP"/>
    <property type="match status" value="1"/>
</dbReference>
<keyword evidence="7" id="KW-0902">Two-component regulatory system</keyword>
<evidence type="ECO:0000256" key="6">
    <source>
        <dbReference type="ARBA" id="ARBA00022777"/>
    </source>
</evidence>
<dbReference type="PROSITE" id="PS50109">
    <property type="entry name" value="HIS_KIN"/>
    <property type="match status" value="1"/>
</dbReference>
<evidence type="ECO:0000256" key="3">
    <source>
        <dbReference type="ARBA" id="ARBA00012438"/>
    </source>
</evidence>
<feature type="domain" description="HAMP" evidence="11">
    <location>
        <begin position="198"/>
        <end position="250"/>
    </location>
</feature>
<dbReference type="InterPro" id="IPR003660">
    <property type="entry name" value="HAMP_dom"/>
</dbReference>
<evidence type="ECO:0000313" key="12">
    <source>
        <dbReference type="EMBL" id="AKT38034.1"/>
    </source>
</evidence>
<protein>
    <recommendedName>
        <fullName evidence="3">histidine kinase</fullName>
        <ecNumber evidence="3">2.7.13.3</ecNumber>
    </recommendedName>
</protein>
<dbReference type="SUPFAM" id="SSF47384">
    <property type="entry name" value="Homodimeric domain of signal transducing histidine kinase"/>
    <property type="match status" value="1"/>
</dbReference>
<dbReference type="InterPro" id="IPR036890">
    <property type="entry name" value="HATPase_C_sf"/>
</dbReference>
<evidence type="ECO:0000256" key="2">
    <source>
        <dbReference type="ARBA" id="ARBA00004370"/>
    </source>
</evidence>
<dbReference type="PROSITE" id="PS50885">
    <property type="entry name" value="HAMP"/>
    <property type="match status" value="1"/>
</dbReference>
<feature type="transmembrane region" description="Helical" evidence="9">
    <location>
        <begin position="177"/>
        <end position="197"/>
    </location>
</feature>
<dbReference type="Gene3D" id="3.30.565.10">
    <property type="entry name" value="Histidine kinase-like ATPase, C-terminal domain"/>
    <property type="match status" value="1"/>
</dbReference>
<dbReference type="KEGG" id="ccro:CMC5_021750"/>
<dbReference type="GO" id="GO:0000155">
    <property type="term" value="F:phosphorelay sensor kinase activity"/>
    <property type="evidence" value="ECO:0007669"/>
    <property type="project" value="InterPro"/>
</dbReference>